<reference evidence="6" key="1">
    <citation type="submission" date="2014-09" db="EMBL/GenBank/DDBJ databases">
        <authorList>
            <person name="Gomez-Valero L."/>
        </authorList>
    </citation>
    <scope>NUCLEOTIDE SEQUENCE [LARGE SCALE GENOMIC DNA]</scope>
    <source>
        <strain evidence="6">ATCC700992</strain>
    </source>
</reference>
<dbReference type="PIRSF" id="PIRSF006305">
    <property type="entry name" value="Maf"/>
    <property type="match status" value="1"/>
</dbReference>
<dbReference type="OrthoDB" id="9813694at2"/>
<dbReference type="Pfam" id="PF02545">
    <property type="entry name" value="Maf"/>
    <property type="match status" value="1"/>
</dbReference>
<dbReference type="RefSeq" id="WP_045096087.1">
    <property type="nucleotide sequence ID" value="NZ_LN614827.1"/>
</dbReference>
<proteinExistence type="inferred from homology"/>
<dbReference type="Proteomes" id="UP000032430">
    <property type="component" value="Chromosome I"/>
</dbReference>
<evidence type="ECO:0000256" key="2">
    <source>
        <dbReference type="ARBA" id="ARBA00022801"/>
    </source>
</evidence>
<sequence>MSDLLQQQPIILASGSTIRFKLLTSLGLQFLVIPSHCDEGAIKLSHQSEDFVDLGFTLATSKALDVSQRYPEHFIIAADQLCVIGNKLLDKPLNHQTAIEHLQLLSGKKHQQIACICIAKGHKILWQGHDIAHLLIRDLSKKEIEAYVHSEIPYHSCGAYQFESQGKWLFKEVEGKEDTILGLPLLLLTNALMELGVVRFKS</sequence>
<keyword evidence="3 4" id="KW-0546">Nucleotide metabolism</keyword>
<organism evidence="5 6">
    <name type="scientific">Legionella fallonii LLAP-10</name>
    <dbReference type="NCBI Taxonomy" id="1212491"/>
    <lineage>
        <taxon>Bacteria</taxon>
        <taxon>Pseudomonadati</taxon>
        <taxon>Pseudomonadota</taxon>
        <taxon>Gammaproteobacteria</taxon>
        <taxon>Legionellales</taxon>
        <taxon>Legionellaceae</taxon>
        <taxon>Legionella</taxon>
    </lineage>
</organism>
<evidence type="ECO:0000256" key="1">
    <source>
        <dbReference type="ARBA" id="ARBA00001968"/>
    </source>
</evidence>
<evidence type="ECO:0000313" key="5">
    <source>
        <dbReference type="EMBL" id="CEG57617.1"/>
    </source>
</evidence>
<evidence type="ECO:0000313" key="6">
    <source>
        <dbReference type="Proteomes" id="UP000032430"/>
    </source>
</evidence>
<keyword evidence="4" id="KW-0963">Cytoplasm</keyword>
<dbReference type="KEGG" id="lfa:LFA_2241"/>
<accession>A0A098G569</accession>
<evidence type="ECO:0000256" key="4">
    <source>
        <dbReference type="HAMAP-Rule" id="MF_00528"/>
    </source>
</evidence>
<dbReference type="GO" id="GO:0047429">
    <property type="term" value="F:nucleoside triphosphate diphosphatase activity"/>
    <property type="evidence" value="ECO:0007669"/>
    <property type="project" value="UniProtKB-EC"/>
</dbReference>
<dbReference type="EMBL" id="LN614827">
    <property type="protein sequence ID" value="CEG57617.1"/>
    <property type="molecule type" value="Genomic_DNA"/>
</dbReference>
<dbReference type="NCBIfam" id="TIGR00172">
    <property type="entry name" value="maf"/>
    <property type="match status" value="1"/>
</dbReference>
<evidence type="ECO:0000256" key="3">
    <source>
        <dbReference type="ARBA" id="ARBA00023080"/>
    </source>
</evidence>
<dbReference type="SUPFAM" id="SSF52972">
    <property type="entry name" value="ITPase-like"/>
    <property type="match status" value="1"/>
</dbReference>
<protein>
    <recommendedName>
        <fullName evidence="4">Nucleoside triphosphate pyrophosphatase</fullName>
        <ecNumber evidence="4">3.6.1.9</ecNumber>
    </recommendedName>
    <alternativeName>
        <fullName evidence="4">Nucleotide pyrophosphatase</fullName>
        <shortName evidence="4">Nucleotide PPase</shortName>
    </alternativeName>
</protein>
<dbReference type="PANTHER" id="PTHR43213">
    <property type="entry name" value="BIFUNCTIONAL DTTP/UTP PYROPHOSPHATASE/METHYLTRANSFERASE PROTEIN-RELATED"/>
    <property type="match status" value="1"/>
</dbReference>
<dbReference type="Gene3D" id="3.90.950.10">
    <property type="match status" value="1"/>
</dbReference>
<comment type="cofactor">
    <cofactor evidence="1 4">
        <name>a divalent metal cation</name>
        <dbReference type="ChEBI" id="CHEBI:60240"/>
    </cofactor>
</comment>
<keyword evidence="2 4" id="KW-0378">Hydrolase</keyword>
<dbReference type="GO" id="GO:0005737">
    <property type="term" value="C:cytoplasm"/>
    <property type="evidence" value="ECO:0007669"/>
    <property type="project" value="UniProtKB-SubCell"/>
</dbReference>
<feature type="active site" description="Proton acceptor" evidence="4">
    <location>
        <position position="79"/>
    </location>
</feature>
<dbReference type="STRING" id="1212491.LFA_2241"/>
<comment type="catalytic activity">
    <reaction evidence="4">
        <text>a 2'-deoxyribonucleoside 5'-triphosphate + H2O = a 2'-deoxyribonucleoside 5'-phosphate + diphosphate + H(+)</text>
        <dbReference type="Rhea" id="RHEA:44644"/>
        <dbReference type="ChEBI" id="CHEBI:15377"/>
        <dbReference type="ChEBI" id="CHEBI:15378"/>
        <dbReference type="ChEBI" id="CHEBI:33019"/>
        <dbReference type="ChEBI" id="CHEBI:61560"/>
        <dbReference type="ChEBI" id="CHEBI:65317"/>
        <dbReference type="EC" id="3.6.1.9"/>
    </reaction>
</comment>
<name>A0A098G569_9GAMM</name>
<comment type="subcellular location">
    <subcellularLocation>
        <location evidence="4">Cytoplasm</location>
    </subcellularLocation>
</comment>
<comment type="similarity">
    <text evidence="4">Belongs to the Maf family.</text>
</comment>
<dbReference type="InterPro" id="IPR003697">
    <property type="entry name" value="Maf-like"/>
</dbReference>
<keyword evidence="6" id="KW-1185">Reference proteome</keyword>
<comment type="caution">
    <text evidence="4">Lacks conserved residue(s) required for the propagation of feature annotation.</text>
</comment>
<dbReference type="EC" id="3.6.1.9" evidence="4"/>
<comment type="catalytic activity">
    <reaction evidence="4">
        <text>a ribonucleoside 5'-triphosphate + H2O = a ribonucleoside 5'-phosphate + diphosphate + H(+)</text>
        <dbReference type="Rhea" id="RHEA:23996"/>
        <dbReference type="ChEBI" id="CHEBI:15377"/>
        <dbReference type="ChEBI" id="CHEBI:15378"/>
        <dbReference type="ChEBI" id="CHEBI:33019"/>
        <dbReference type="ChEBI" id="CHEBI:58043"/>
        <dbReference type="ChEBI" id="CHEBI:61557"/>
        <dbReference type="EC" id="3.6.1.9"/>
    </reaction>
</comment>
<dbReference type="HAMAP" id="MF_00528">
    <property type="entry name" value="Maf"/>
    <property type="match status" value="1"/>
</dbReference>
<comment type="function">
    <text evidence="4">Nucleoside triphosphate pyrophosphatase. May have a dual role in cell division arrest and in preventing the incorporation of modified nucleotides into cellular nucleic acids.</text>
</comment>
<dbReference type="PANTHER" id="PTHR43213:SF5">
    <property type="entry name" value="BIFUNCTIONAL DTTP_UTP PYROPHOSPHATASE_METHYLTRANSFERASE PROTEIN-RELATED"/>
    <property type="match status" value="1"/>
</dbReference>
<dbReference type="AlphaFoldDB" id="A0A098G569"/>
<dbReference type="GO" id="GO:0009117">
    <property type="term" value="P:nucleotide metabolic process"/>
    <property type="evidence" value="ECO:0007669"/>
    <property type="project" value="UniProtKB-KW"/>
</dbReference>
<dbReference type="HOGENOM" id="CLU_040416_1_1_6"/>
<dbReference type="InterPro" id="IPR029001">
    <property type="entry name" value="ITPase-like_fam"/>
</dbReference>
<gene>
    <name evidence="5" type="ORF">LFA_2241</name>
</gene>